<accession>A0A2Z5G3M4</accession>
<keyword evidence="2" id="KW-0862">Zinc</keyword>
<dbReference type="GO" id="GO:0046872">
    <property type="term" value="F:metal ion binding"/>
    <property type="evidence" value="ECO:0007669"/>
    <property type="project" value="UniProtKB-KW"/>
</dbReference>
<dbReference type="Pfam" id="PF04909">
    <property type="entry name" value="Amidohydro_2"/>
    <property type="match status" value="1"/>
</dbReference>
<name>A0A2Z5G3M4_9BACT</name>
<dbReference type="KEGG" id="abas:ACPOL_4511"/>
<dbReference type="CDD" id="cd01292">
    <property type="entry name" value="metallo-dependent_hydrolases"/>
    <property type="match status" value="1"/>
</dbReference>
<dbReference type="OrthoDB" id="9777673at2"/>
<dbReference type="GO" id="GO:0019748">
    <property type="term" value="P:secondary metabolic process"/>
    <property type="evidence" value="ECO:0007669"/>
    <property type="project" value="TreeGrafter"/>
</dbReference>
<dbReference type="EC" id="4.1.1.52" evidence="5"/>
<evidence type="ECO:0000256" key="2">
    <source>
        <dbReference type="ARBA" id="ARBA00022833"/>
    </source>
</evidence>
<dbReference type="GO" id="GO:0005829">
    <property type="term" value="C:cytosol"/>
    <property type="evidence" value="ECO:0007669"/>
    <property type="project" value="TreeGrafter"/>
</dbReference>
<dbReference type="Proteomes" id="UP000253606">
    <property type="component" value="Chromosome"/>
</dbReference>
<keyword evidence="8" id="KW-1185">Reference proteome</keyword>
<evidence type="ECO:0000256" key="1">
    <source>
        <dbReference type="ARBA" id="ARBA00022723"/>
    </source>
</evidence>
<keyword evidence="1" id="KW-0479">Metal-binding</keyword>
<dbReference type="EMBL" id="CP030840">
    <property type="protein sequence ID" value="AXC13783.1"/>
    <property type="molecule type" value="Genomic_DNA"/>
</dbReference>
<dbReference type="RefSeq" id="WP_114208696.1">
    <property type="nucleotide sequence ID" value="NZ_CP030840.1"/>
</dbReference>
<dbReference type="PANTHER" id="PTHR21240:SF29">
    <property type="entry name" value="AMIDOHYDROLASE-RELATED DOMAIN-CONTAINING PROTEIN"/>
    <property type="match status" value="1"/>
</dbReference>
<gene>
    <name evidence="7" type="ORF">ACPOL_4511</name>
</gene>
<organism evidence="7 8">
    <name type="scientific">Acidisarcina polymorpha</name>
    <dbReference type="NCBI Taxonomy" id="2211140"/>
    <lineage>
        <taxon>Bacteria</taxon>
        <taxon>Pseudomonadati</taxon>
        <taxon>Acidobacteriota</taxon>
        <taxon>Terriglobia</taxon>
        <taxon>Terriglobales</taxon>
        <taxon>Acidobacteriaceae</taxon>
        <taxon>Acidisarcina</taxon>
    </lineage>
</organism>
<dbReference type="GO" id="GO:0016787">
    <property type="term" value="F:hydrolase activity"/>
    <property type="evidence" value="ECO:0007669"/>
    <property type="project" value="InterPro"/>
</dbReference>
<dbReference type="GO" id="GO:0047596">
    <property type="term" value="F:6-methylsalicylate decarboxylase activity"/>
    <property type="evidence" value="ECO:0007669"/>
    <property type="project" value="UniProtKB-EC"/>
</dbReference>
<feature type="domain" description="Amidohydrolase-related" evidence="6">
    <location>
        <begin position="6"/>
        <end position="294"/>
    </location>
</feature>
<keyword evidence="3" id="KW-0456">Lyase</keyword>
<sequence length="313" mass="34455">MTKQRIDVHTHLIPPFWAEELKSHGGDPSGWGAPDWSPEQLLKFMDDEEIAVSVLSLTAPGIEGWEGAARIDIARRVNDYGAQLMDQRPDRFGYFTTLALPDVDAALSEIERSLDVLHVDGVTLHSNYDGVYLSDPRFDPVWQELDRRSATVFVHPTRPPQLPVLPGAPSPFADYPADTTRCALDLVLKGHRKRFASTKVILSHGGGYLPFAATRFAELGASLAKDRSPEDIMTDIKSFYFDTALVAPSGVPSLIGTVPVGQIVFGTDYPYASEEVSKTFDANLDHSTLLTPDQVGQINTRAAKLIPRLENLM</sequence>
<evidence type="ECO:0000256" key="3">
    <source>
        <dbReference type="ARBA" id="ARBA00023239"/>
    </source>
</evidence>
<evidence type="ECO:0000259" key="6">
    <source>
        <dbReference type="Pfam" id="PF04909"/>
    </source>
</evidence>
<dbReference type="InterPro" id="IPR032466">
    <property type="entry name" value="Metal_Hydrolase"/>
</dbReference>
<evidence type="ECO:0000313" key="8">
    <source>
        <dbReference type="Proteomes" id="UP000253606"/>
    </source>
</evidence>
<dbReference type="InterPro" id="IPR006680">
    <property type="entry name" value="Amidohydro-rel"/>
</dbReference>
<comment type="catalytic activity">
    <reaction evidence="4">
        <text>6-methylsalicylate + H(+) = 3-methylphenol + CO2</text>
        <dbReference type="Rhea" id="RHEA:23112"/>
        <dbReference type="ChEBI" id="CHEBI:15378"/>
        <dbReference type="ChEBI" id="CHEBI:16526"/>
        <dbReference type="ChEBI" id="CHEBI:17231"/>
        <dbReference type="ChEBI" id="CHEBI:36658"/>
        <dbReference type="EC" id="4.1.1.52"/>
    </reaction>
    <physiologicalReaction direction="left-to-right" evidence="4">
        <dbReference type="Rhea" id="RHEA:23113"/>
    </physiologicalReaction>
</comment>
<proteinExistence type="predicted"/>
<evidence type="ECO:0000256" key="5">
    <source>
        <dbReference type="ARBA" id="ARBA00038889"/>
    </source>
</evidence>
<protein>
    <recommendedName>
        <fullName evidence="5">6-methylsalicylate decarboxylase</fullName>
        <ecNumber evidence="5">4.1.1.52</ecNumber>
    </recommendedName>
</protein>
<dbReference type="PANTHER" id="PTHR21240">
    <property type="entry name" value="2-AMINO-3-CARBOXYLMUCONATE-6-SEMIALDEHYDE DECARBOXYLASE"/>
    <property type="match status" value="1"/>
</dbReference>
<dbReference type="SUPFAM" id="SSF51556">
    <property type="entry name" value="Metallo-dependent hydrolases"/>
    <property type="match status" value="1"/>
</dbReference>
<reference evidence="7 8" key="1">
    <citation type="journal article" date="2018" name="Front. Microbiol.">
        <title>Hydrolytic Capabilities as a Key to Environmental Success: Chitinolytic and Cellulolytic Acidobacteria From Acidic Sub-arctic Soils and Boreal Peatlands.</title>
        <authorList>
            <person name="Belova S.E."/>
            <person name="Ravin N.V."/>
            <person name="Pankratov T.A."/>
            <person name="Rakitin A.L."/>
            <person name="Ivanova A.A."/>
            <person name="Beletsky A.V."/>
            <person name="Mardanov A.V."/>
            <person name="Sinninghe Damste J.S."/>
            <person name="Dedysh S.N."/>
        </authorList>
    </citation>
    <scope>NUCLEOTIDE SEQUENCE [LARGE SCALE GENOMIC DNA]</scope>
    <source>
        <strain evidence="7 8">SBC82</strain>
    </source>
</reference>
<evidence type="ECO:0000313" key="7">
    <source>
        <dbReference type="EMBL" id="AXC13783.1"/>
    </source>
</evidence>
<evidence type="ECO:0000256" key="4">
    <source>
        <dbReference type="ARBA" id="ARBA00036832"/>
    </source>
</evidence>
<dbReference type="Gene3D" id="3.20.20.140">
    <property type="entry name" value="Metal-dependent hydrolases"/>
    <property type="match status" value="1"/>
</dbReference>
<dbReference type="AlphaFoldDB" id="A0A2Z5G3M4"/>
<dbReference type="InterPro" id="IPR032465">
    <property type="entry name" value="ACMSD"/>
</dbReference>